<dbReference type="OMA" id="QMKSMEV"/>
<dbReference type="AlphaFoldDB" id="A0A9Q8L7D3"/>
<feature type="compositionally biased region" description="Basic residues" evidence="2">
    <location>
        <begin position="1"/>
        <end position="11"/>
    </location>
</feature>
<name>A0A9Q8L7D3_PASFU</name>
<proteinExistence type="predicted"/>
<feature type="coiled-coil region" evidence="1">
    <location>
        <begin position="178"/>
        <end position="212"/>
    </location>
</feature>
<feature type="region of interest" description="Disordered" evidence="2">
    <location>
        <begin position="100"/>
        <end position="124"/>
    </location>
</feature>
<feature type="compositionally biased region" description="Acidic residues" evidence="2">
    <location>
        <begin position="461"/>
        <end position="473"/>
    </location>
</feature>
<accession>A0A9Q8L7D3</accession>
<feature type="compositionally biased region" description="Polar residues" evidence="2">
    <location>
        <begin position="114"/>
        <end position="124"/>
    </location>
</feature>
<feature type="compositionally biased region" description="Polar residues" evidence="2">
    <location>
        <begin position="348"/>
        <end position="362"/>
    </location>
</feature>
<keyword evidence="4" id="KW-1185">Reference proteome</keyword>
<dbReference type="EMBL" id="CP090163">
    <property type="protein sequence ID" value="UJO12276.1"/>
    <property type="molecule type" value="Genomic_DNA"/>
</dbReference>
<feature type="region of interest" description="Disordered" evidence="2">
    <location>
        <begin position="320"/>
        <end position="481"/>
    </location>
</feature>
<feature type="region of interest" description="Disordered" evidence="2">
    <location>
        <begin position="1"/>
        <end position="21"/>
    </location>
</feature>
<evidence type="ECO:0000313" key="4">
    <source>
        <dbReference type="Proteomes" id="UP000756132"/>
    </source>
</evidence>
<keyword evidence="1" id="KW-0175">Coiled coil</keyword>
<reference evidence="3" key="2">
    <citation type="journal article" date="2022" name="Microb. Genom.">
        <title>A chromosome-scale genome assembly of the tomato pathogen Cladosporium fulvum reveals a compartmentalized genome architecture and the presence of a dispensable chromosome.</title>
        <authorList>
            <person name="Zaccaron A.Z."/>
            <person name="Chen L.H."/>
            <person name="Samaras A."/>
            <person name="Stergiopoulos I."/>
        </authorList>
    </citation>
    <scope>NUCLEOTIDE SEQUENCE</scope>
    <source>
        <strain evidence="3">Race5_Kim</strain>
    </source>
</reference>
<dbReference type="RefSeq" id="XP_047756642.1">
    <property type="nucleotide sequence ID" value="XM_047899730.1"/>
</dbReference>
<sequence length="509" mass="58061">MPHTPAKKGLRRNSSLQHSPFSDYFTDEARSIDSASVHSNAPSMETKQLLVRMNILQSQLMRNHSDASREAISIVGRKLGEIELELNSLHSHKRSHAELDDSGVFMDDEESDTKSTTPHSRQVSMHSSYALSFDGAMHLPAQPETLEQYKAERDWFVLRMQDLVDGLTTAQSELSKRYVEVRELNERHNAEMEEREMQLEQLRSENEGLRSDLGFEYSELLFLKLQMKSMEVDVDALSEDSAFKSLQPWAQQTRRERKNGILSEMDRWRSDWQDVNSRFKRRRSKYGVTPARRDSVSTCSEISGSGEADWQLETVKEGKGRVTSLTIRRTPSGSQDVDSKDFAEATRESTSTNTAQTEQSFPKDTPTDLEGHNHTQGVSEPQIAEKTYVYTERGTQTKLEVEENESQDEEQEEDDLFEATAPEAENQLGAEEYLGGEDAETREEDENEDEDDCAITTSSEDTYDVEEEDDVQIEEPITSVRPKSAWQELWSSLHNLSGLGDEDEEEEDD</sequence>
<feature type="compositionally biased region" description="Acidic residues" evidence="2">
    <location>
        <begin position="434"/>
        <end position="453"/>
    </location>
</feature>
<feature type="compositionally biased region" description="Basic and acidic residues" evidence="2">
    <location>
        <begin position="337"/>
        <end position="347"/>
    </location>
</feature>
<dbReference type="Proteomes" id="UP000756132">
    <property type="component" value="Chromosome 1"/>
</dbReference>
<dbReference type="OrthoDB" id="4448936at2759"/>
<reference evidence="3" key="1">
    <citation type="submission" date="2021-12" db="EMBL/GenBank/DDBJ databases">
        <authorList>
            <person name="Zaccaron A."/>
            <person name="Stergiopoulos I."/>
        </authorList>
    </citation>
    <scope>NUCLEOTIDE SEQUENCE</scope>
    <source>
        <strain evidence="3">Race5_Kim</strain>
    </source>
</reference>
<feature type="compositionally biased region" description="Acidic residues" evidence="2">
    <location>
        <begin position="402"/>
        <end position="417"/>
    </location>
</feature>
<organism evidence="3 4">
    <name type="scientific">Passalora fulva</name>
    <name type="common">Tomato leaf mold</name>
    <name type="synonym">Cladosporium fulvum</name>
    <dbReference type="NCBI Taxonomy" id="5499"/>
    <lineage>
        <taxon>Eukaryota</taxon>
        <taxon>Fungi</taxon>
        <taxon>Dikarya</taxon>
        <taxon>Ascomycota</taxon>
        <taxon>Pezizomycotina</taxon>
        <taxon>Dothideomycetes</taxon>
        <taxon>Dothideomycetidae</taxon>
        <taxon>Mycosphaerellales</taxon>
        <taxon>Mycosphaerellaceae</taxon>
        <taxon>Fulvia</taxon>
    </lineage>
</organism>
<dbReference type="GeneID" id="71980460"/>
<protein>
    <submittedName>
        <fullName evidence="3">Uncharacterized protein</fullName>
    </submittedName>
</protein>
<evidence type="ECO:0000256" key="2">
    <source>
        <dbReference type="SAM" id="MobiDB-lite"/>
    </source>
</evidence>
<gene>
    <name evidence="3" type="ORF">CLAFUR5_00582</name>
</gene>
<feature type="compositionally biased region" description="Polar residues" evidence="2">
    <location>
        <begin position="323"/>
        <end position="336"/>
    </location>
</feature>
<dbReference type="KEGG" id="ffu:CLAFUR5_00582"/>
<evidence type="ECO:0000256" key="1">
    <source>
        <dbReference type="SAM" id="Coils"/>
    </source>
</evidence>
<evidence type="ECO:0000313" key="3">
    <source>
        <dbReference type="EMBL" id="UJO12276.1"/>
    </source>
</evidence>